<dbReference type="Pfam" id="PF20416">
    <property type="entry name" value="UTP20"/>
    <property type="match status" value="1"/>
</dbReference>
<feature type="region of interest" description="Disordered" evidence="1">
    <location>
        <begin position="2496"/>
        <end position="2524"/>
    </location>
</feature>
<evidence type="ECO:0000259" key="2">
    <source>
        <dbReference type="Pfam" id="PF07539"/>
    </source>
</evidence>
<feature type="region of interest" description="Disordered" evidence="1">
    <location>
        <begin position="2337"/>
        <end position="2361"/>
    </location>
</feature>
<feature type="domain" description="U3 small nucleolar RNA-associated protein 20 N-terminal" evidence="2">
    <location>
        <begin position="815"/>
        <end position="1416"/>
    </location>
</feature>
<dbReference type="PANTHER" id="PTHR17695">
    <property type="entry name" value="SMALL SUBUNIT PROCESSOME COMPONENT 20 HOMOLOG"/>
    <property type="match status" value="1"/>
</dbReference>
<dbReference type="Pfam" id="PF23099">
    <property type="entry name" value="UTP20_C"/>
    <property type="match status" value="1"/>
</dbReference>
<evidence type="ECO:0000259" key="4">
    <source>
        <dbReference type="Pfam" id="PF23099"/>
    </source>
</evidence>
<proteinExistence type="predicted"/>
<protein>
    <submittedName>
        <fullName evidence="5">Armadillo-type protein</fullName>
    </submittedName>
</protein>
<feature type="compositionally biased region" description="Basic and acidic residues" evidence="1">
    <location>
        <begin position="2350"/>
        <end position="2361"/>
    </location>
</feature>
<comment type="caution">
    <text evidence="5">The sequence shown here is derived from an EMBL/GenBank/DDBJ whole genome shotgun (WGS) entry which is preliminary data.</text>
</comment>
<evidence type="ECO:0000313" key="6">
    <source>
        <dbReference type="Proteomes" id="UP001203297"/>
    </source>
</evidence>
<dbReference type="InterPro" id="IPR046523">
    <property type="entry name" value="UTP20_dom"/>
</dbReference>
<dbReference type="SUPFAM" id="SSF48371">
    <property type="entry name" value="ARM repeat"/>
    <property type="match status" value="2"/>
</dbReference>
<accession>A0AAD4M6I6</accession>
<evidence type="ECO:0000313" key="5">
    <source>
        <dbReference type="EMBL" id="KAI0302300.1"/>
    </source>
</evidence>
<gene>
    <name evidence="5" type="ORF">B0F90DRAFT_1816512</name>
</gene>
<dbReference type="GO" id="GO:0032040">
    <property type="term" value="C:small-subunit processome"/>
    <property type="evidence" value="ECO:0007669"/>
    <property type="project" value="TreeGrafter"/>
</dbReference>
<dbReference type="InterPro" id="IPR011989">
    <property type="entry name" value="ARM-like"/>
</dbReference>
<feature type="region of interest" description="Disordered" evidence="1">
    <location>
        <begin position="1025"/>
        <end position="1048"/>
    </location>
</feature>
<evidence type="ECO:0000259" key="3">
    <source>
        <dbReference type="Pfam" id="PF20416"/>
    </source>
</evidence>
<evidence type="ECO:0000256" key="1">
    <source>
        <dbReference type="SAM" id="MobiDB-lite"/>
    </source>
</evidence>
<feature type="compositionally biased region" description="Acidic residues" evidence="1">
    <location>
        <begin position="1029"/>
        <end position="1045"/>
    </location>
</feature>
<dbReference type="InterPro" id="IPR011430">
    <property type="entry name" value="UTP20_N"/>
</dbReference>
<dbReference type="Proteomes" id="UP001203297">
    <property type="component" value="Unassembled WGS sequence"/>
</dbReference>
<feature type="domain" description="U3 small nucleolar RNA-associated protein 20" evidence="3">
    <location>
        <begin position="1622"/>
        <end position="1820"/>
    </location>
</feature>
<reference evidence="5" key="1">
    <citation type="journal article" date="2022" name="New Phytol.">
        <title>Evolutionary transition to the ectomycorrhizal habit in the genomes of a hyperdiverse lineage of mushroom-forming fungi.</title>
        <authorList>
            <person name="Looney B."/>
            <person name="Miyauchi S."/>
            <person name="Morin E."/>
            <person name="Drula E."/>
            <person name="Courty P.E."/>
            <person name="Kohler A."/>
            <person name="Kuo A."/>
            <person name="LaButti K."/>
            <person name="Pangilinan J."/>
            <person name="Lipzen A."/>
            <person name="Riley R."/>
            <person name="Andreopoulos W."/>
            <person name="He G."/>
            <person name="Johnson J."/>
            <person name="Nolan M."/>
            <person name="Tritt A."/>
            <person name="Barry K.W."/>
            <person name="Grigoriev I.V."/>
            <person name="Nagy L.G."/>
            <person name="Hibbett D."/>
            <person name="Henrissat B."/>
            <person name="Matheny P.B."/>
            <person name="Labbe J."/>
            <person name="Martin F.M."/>
        </authorList>
    </citation>
    <scope>NUCLEOTIDE SEQUENCE</scope>
    <source>
        <strain evidence="5">BPL690</strain>
    </source>
</reference>
<feature type="compositionally biased region" description="Basic residues" evidence="1">
    <location>
        <begin position="2514"/>
        <end position="2524"/>
    </location>
</feature>
<dbReference type="Pfam" id="PF07539">
    <property type="entry name" value="UTP20_N"/>
    <property type="match status" value="1"/>
</dbReference>
<dbReference type="GO" id="GO:0030686">
    <property type="term" value="C:90S preribosome"/>
    <property type="evidence" value="ECO:0007669"/>
    <property type="project" value="TreeGrafter"/>
</dbReference>
<dbReference type="InterPro" id="IPR057525">
    <property type="entry name" value="UTP20_C"/>
</dbReference>
<dbReference type="InterPro" id="IPR052575">
    <property type="entry name" value="SSU_processome_comp_20"/>
</dbReference>
<dbReference type="EMBL" id="WTXG01000011">
    <property type="protein sequence ID" value="KAI0302300.1"/>
    <property type="molecule type" value="Genomic_DNA"/>
</dbReference>
<name>A0AAD4M6I6_9AGAM</name>
<keyword evidence="6" id="KW-1185">Reference proteome</keyword>
<dbReference type="Gene3D" id="1.25.10.10">
    <property type="entry name" value="Leucine-rich Repeat Variant"/>
    <property type="match status" value="3"/>
</dbReference>
<sequence>MDGESNSHSAKRFRHRSYQATLKEVHLPSALAQSDFDREIGDDESHFFEAIRHWRQLNLSPAFIQFATDAASISSSMPLLVHHWSDVVQLWLSAIDTADDEALVPLLDLMQKFTHDLRSIVLPSYNDLLHHLLQLLRRSIPAAALTTLLATFTSLFKHVLVTSNEPHILERTWKLVRIVLPECNSEVQRAMAEVWGSLLRRLRASRREAAVELMAEDLSGVEGACTWAYIFTCKSVSQTLHTATPSVLSPLLRAHLRSREHALTHTCLRRLLTALIHHCKGAEEFLPISELLTEKFTSMAKLTESSKDPGGLDRIIEIIATVVSVRQGSRMTADQLSKITMMLSSLFQFSSLGKSLLHASASVLIAGDESLWMGPGRALVQQSWTNLTFGAQLCGILSDLLWGGWRLLELPHMVNNLPDLLDVNRLWGLALLASLHRGQRLKNVPVAWLHRLEEWVLERFENWAITPENVEEFRHLLQVTSLLPGALPLLCKTIAEVLDAPDPKENYQNYPATASWVLGSCLRTLATLPHVKWAHHANVVAWTEKVLQRWTWSEIVLDGLAELIRKSPAQIQSLSLEDIYPCLASNVLSHSRRSRLCALYILSSSLVRMTPSQELVLSRLLQAEEVPIDVQSSRERVLRVKQLESIIPANDTLVSELAVRWVVAQLKVGLRPVWLPTAQVLEKLSERCGEVVWQVVFGELKAATSPLSVEAEPDCIKAISDEDVDVDEVRESERSWRDPSAYKVRSAWAKWSADDTLRIQFIRDQEVQDRFDRITFEAQLLVVLKHCAPLAEKHNRDLVPLFLDLSHPFGPSKLPRTRLAAWLTLFSNFTNPRVLHSTQTLHDLYNSLLSHPDRSLQGIALSCLLTYKPPYLLPYVERLRGLLDDSRWRDELAQLDIANISGDERPALIDAVIRMLFGFVRERRTRDRRATVLATLGGCTNSELDLLVTLMLQAVLPAALESTNTGAILPVPGGVSLKHQIGFLHLLGDVLKQLGPRLVSRWHALIIATVSLAAHSQSSLEALRQEKQDIEEDVETPEEEAEDVDPQASSPKQLRVIRQLGFRRFADFFWSSVSFDFEPYMKEAFRTLFSPRLASFTSENTQAPSALLEIFYVWSSDERYVGFLVDHDERVLPQIYACLTAPSVKPTVIARVLDIVDRLLALSASHEGVSQRVVRPHVSVLLTNLATLVQDSKGDAVATDQLAQRQISILSGVAHYISDGAQASVLLRLFASLLRKPTKQVGERTKAEILKIMANLLPLIPDLVEPLSSTYILTFELVSSLFQSVRSRQCRMALIALFHAFSAIDVSLKALGELLEQLNAYSKKRIEEPDFERRLEAFAKLNETLHASLTPTQWMPILYNLLYCIQDPDELAIRSNSSLGFKHFIDAVSAGSDLEYRTVFLRRLFPGLKNGLRSKNEMVRAEVLGVISYAVTRCGSLTTLQDMTVLLEGGDDEANFFYNIYHVQLHRRIRALNRLVDHCNANQLHSSTLADIFVPLVGNFIIASPHTDHHLATAAITAMGHMARQLAWGPYYVLVLQYLKLLKVKDASERLYVRTIVAILDGFHFPMDNIAVPEPYGPIETAAGPEGAEESVMQPAQASGRIADAVNQRLLPVLLKHLENRNEAEDTIRIPISVGIAKIALHLPGVIREAQVSKLITVLSQCLRSKSSETRDLTRDTLCKITTILGPSYLPKIIGEMRGALIRGPQLHVLAYVTHALLTHVTKAANIESFKNLDNCVEDVAHISAEVIFGEPGKDLQSEGFKTKMREVRSSGSKGLDSLAIVAKFITPSKISSLLRPLRAIMQETEALKVMLKVDDVLRSQDSKFQKHVRSAERKGKRAKGNAIVELKRNSDNTGDHYAINSFRFIVFGLDLFNTAFRRNRFDFGDTDILARLESMVAVIGNTLYSSNSHVVIQGLKASAAIVKCPLKGLENSVPIFVRQTIDILKQAGSTESEVAQTALKSLAVVVRDKSNAEVKEKDLAYLLELLAPDLEEPGRQASVFAMLRAIVSRKFIVPEIYDLMDQVAEVMVTNQSTQVQELCRGVLLQFLLDYPQGKGRLRTTMTFLAKNTAYTYESGRISVLELLSAIVSKFEATLISDYADLLFIALVMVTANDDSAKSREMAAEIIKTLFCRLDVDRRRLLMSHLRSWASQRAKPQLIQVVAQVYGIILDALQADASIYLSVIVEDLNANILRSVEQLAREDDDEQMDVNSQWQVVYQALNSLGKAIRIFPDTAIRPQMLPWPAIVTHLLFPHAWVRMAAARLLGQLFSAIPVEEPFQEGHPATSPMAGLDLKEIAAKHCTQLESPHLNSALGLQIVKNLFYIGKCFCVVKVSSSQPAGDEASEGEDEGNPKVREDDHDEVAKQDNPLAWLFSKLSYQIRSAYIDRRSHSASSDNWHEQPAAIFRFFAAMANYMEGPQLEGFLMHILSPIYRITEDDAIGDQHMDELKTTAIELQDLVQRKVGTTKFASTYNKIRQGVLEIQRERRTARVTKFATHPEAAARRKQQRSATKRESRKRKNVTFA</sequence>
<dbReference type="InterPro" id="IPR016024">
    <property type="entry name" value="ARM-type_fold"/>
</dbReference>
<feature type="domain" description="U3 small nucleolar RNA-associated protein 20 C-terminal" evidence="4">
    <location>
        <begin position="2257"/>
        <end position="2520"/>
    </location>
</feature>
<dbReference type="PANTHER" id="PTHR17695:SF11">
    <property type="entry name" value="SMALL SUBUNIT PROCESSOME COMPONENT 20 HOMOLOG"/>
    <property type="match status" value="1"/>
</dbReference>
<organism evidence="5 6">
    <name type="scientific">Multifurca ochricompacta</name>
    <dbReference type="NCBI Taxonomy" id="376703"/>
    <lineage>
        <taxon>Eukaryota</taxon>
        <taxon>Fungi</taxon>
        <taxon>Dikarya</taxon>
        <taxon>Basidiomycota</taxon>
        <taxon>Agaricomycotina</taxon>
        <taxon>Agaricomycetes</taxon>
        <taxon>Russulales</taxon>
        <taxon>Russulaceae</taxon>
        <taxon>Multifurca</taxon>
    </lineage>
</organism>